<evidence type="ECO:0000256" key="1">
    <source>
        <dbReference type="SAM" id="Coils"/>
    </source>
</evidence>
<feature type="coiled-coil region" evidence="1">
    <location>
        <begin position="118"/>
        <end position="269"/>
    </location>
</feature>
<dbReference type="PANTHER" id="PTHR35347:SF1">
    <property type="entry name" value="COILED-COIL DOMAIN-CONTAINING PROTEIN 175"/>
    <property type="match status" value="1"/>
</dbReference>
<gene>
    <name evidence="2" type="ORF">D915_002988</name>
</gene>
<reference evidence="2" key="1">
    <citation type="submission" date="2019-03" db="EMBL/GenBank/DDBJ databases">
        <title>Improved annotation for the trematode Fasciola hepatica.</title>
        <authorList>
            <person name="Choi Y.-J."/>
            <person name="Martin J."/>
            <person name="Mitreva M."/>
        </authorList>
    </citation>
    <scope>NUCLEOTIDE SEQUENCE [LARGE SCALE GENOMIC DNA]</scope>
</reference>
<protein>
    <submittedName>
        <fullName evidence="2">Uncharacterized protein</fullName>
    </submittedName>
</protein>
<feature type="coiled-coil region" evidence="1">
    <location>
        <begin position="2"/>
        <end position="75"/>
    </location>
</feature>
<sequence length="461" mass="53913">MLHDLEGQQEQLTREVDRIHTELESANAQKASVVSKLQELERSHKTTMDGLSKKTKELEDQERDLNMEITASNEKLVWLKQSSEEADKEYTKWSAQVRHGRQEAKKMDHELLKVLTTIGQLEEEVQRMHEEIRTTVETNQNLITTYKAQLEKMQVQLGSEQKQRVEAQRKKRQLTRQMDVFREAHVKFLRNVQRNIARLKNTGSKTESEMKRLNEEIESSQRCTNETVFHMEELKEEIEKESQKLLDRIGNARKQVAEVEDEVKQTKDHIDEEEPGYETVKQVLAKRTEFYGRLREQQTQLTLELKTLGQQVTRKTAANSTLSSKVLEARNRLSTRMSNNKTQLVSESNLLSDLEKQIYMNGCRLKTVLIENARLFWGIQDQENEMRQVCSHWERLLRSKSMVQSEVNNAYGIVKHCQDKEENEMKTTLAVWKENNMQCEQMKSLTGPVRKALAEALDILL</sequence>
<dbReference type="InterPro" id="IPR038834">
    <property type="entry name" value="CCDC175"/>
</dbReference>
<accession>A0A4E0S2K7</accession>
<dbReference type="PANTHER" id="PTHR35347">
    <property type="entry name" value="COILED-COIL DOMAIN-CONTAINING PROTEIN 175"/>
    <property type="match status" value="1"/>
</dbReference>
<keyword evidence="1" id="KW-0175">Coiled coil</keyword>
<dbReference type="Proteomes" id="UP000230066">
    <property type="component" value="Unassembled WGS sequence"/>
</dbReference>
<proteinExistence type="predicted"/>
<dbReference type="EMBL" id="JXXN02000864">
    <property type="protein sequence ID" value="THD26100.1"/>
    <property type="molecule type" value="Genomic_DNA"/>
</dbReference>
<comment type="caution">
    <text evidence="2">The sequence shown here is derived from an EMBL/GenBank/DDBJ whole genome shotgun (WGS) entry which is preliminary data.</text>
</comment>
<dbReference type="AlphaFoldDB" id="A0A4E0S2K7"/>
<keyword evidence="3" id="KW-1185">Reference proteome</keyword>
<name>A0A4E0S2K7_FASHE</name>
<dbReference type="Gene3D" id="1.10.287.1490">
    <property type="match status" value="1"/>
</dbReference>
<evidence type="ECO:0000313" key="2">
    <source>
        <dbReference type="EMBL" id="THD26100.1"/>
    </source>
</evidence>
<evidence type="ECO:0000313" key="3">
    <source>
        <dbReference type="Proteomes" id="UP000230066"/>
    </source>
</evidence>
<organism evidence="2 3">
    <name type="scientific">Fasciola hepatica</name>
    <name type="common">Liver fluke</name>
    <dbReference type="NCBI Taxonomy" id="6192"/>
    <lineage>
        <taxon>Eukaryota</taxon>
        <taxon>Metazoa</taxon>
        <taxon>Spiralia</taxon>
        <taxon>Lophotrochozoa</taxon>
        <taxon>Platyhelminthes</taxon>
        <taxon>Trematoda</taxon>
        <taxon>Digenea</taxon>
        <taxon>Plagiorchiida</taxon>
        <taxon>Echinostomata</taxon>
        <taxon>Echinostomatoidea</taxon>
        <taxon>Fasciolidae</taxon>
        <taxon>Fasciola</taxon>
    </lineage>
</organism>
<dbReference type="SUPFAM" id="SSF90257">
    <property type="entry name" value="Myosin rod fragments"/>
    <property type="match status" value="1"/>
</dbReference>